<accession>A0A7V7RP46</accession>
<feature type="domain" description="KilA-N DNA-binding" evidence="2">
    <location>
        <begin position="1"/>
        <end position="76"/>
    </location>
</feature>
<organism evidence="3 4">
    <name type="scientific">Bacillus mesophilum</name>
    <dbReference type="NCBI Taxonomy" id="1071718"/>
    <lineage>
        <taxon>Bacteria</taxon>
        <taxon>Bacillati</taxon>
        <taxon>Bacillota</taxon>
        <taxon>Bacilli</taxon>
        <taxon>Bacillales</taxon>
        <taxon>Bacillaceae</taxon>
        <taxon>Bacillus</taxon>
    </lineage>
</organism>
<dbReference type="Pfam" id="PF10543">
    <property type="entry name" value="ORF6N"/>
    <property type="match status" value="1"/>
</dbReference>
<sequence length="248" mass="28507">MLVREIAEIHGKKIGDINRRINDNRKRFINGVDIIDLKNDASNASLEEMGFSSRDLAISNNIYILSERGYAKLLKILEDDKAWELYDELVDNYFQMRSQQPKTKAEMFALASQAMLEQERRLSQVESRLEETEKKQENISEILALNPTEWRKKINTILNKIANSIGGGQAFQDVRKESYKRLEARGNYKLSVRLTNKKGKMALEGVAKSKIDKVNYMDVIADDARLTEIYLSVVKEMAIHYSVQLEGV</sequence>
<keyword evidence="1" id="KW-0175">Coiled coil</keyword>
<evidence type="ECO:0000313" key="4">
    <source>
        <dbReference type="Proteomes" id="UP000441354"/>
    </source>
</evidence>
<dbReference type="EMBL" id="WBOT01000002">
    <property type="protein sequence ID" value="KAB2334396.1"/>
    <property type="molecule type" value="Genomic_DNA"/>
</dbReference>
<dbReference type="AlphaFoldDB" id="A0A7V7RP46"/>
<evidence type="ECO:0000256" key="1">
    <source>
        <dbReference type="SAM" id="Coils"/>
    </source>
</evidence>
<gene>
    <name evidence="3" type="ORF">F7732_09490</name>
</gene>
<feature type="coiled-coil region" evidence="1">
    <location>
        <begin position="115"/>
        <end position="142"/>
    </location>
</feature>
<reference evidence="3 4" key="1">
    <citation type="journal article" date="2014" name="Arch. Microbiol.">
        <title>Bacillus mesophilum sp. nov., strain IITR-54T, a novel 4-chlorobiphenyl dechlorinating bacterium.</title>
        <authorList>
            <person name="Manickam N."/>
            <person name="Singh N.K."/>
            <person name="Bajaj A."/>
            <person name="Kumar R.M."/>
            <person name="Kaur G."/>
            <person name="Kaur N."/>
            <person name="Bala M."/>
            <person name="Kumar A."/>
            <person name="Mayilraj S."/>
        </authorList>
    </citation>
    <scope>NUCLEOTIDE SEQUENCE [LARGE SCALE GENOMIC DNA]</scope>
    <source>
        <strain evidence="3 4">IITR-54</strain>
    </source>
</reference>
<name>A0A7V7RP46_9BACI</name>
<dbReference type="OrthoDB" id="9812611at2"/>
<dbReference type="InterPro" id="IPR018873">
    <property type="entry name" value="KilA-N_DNA-bd_domain"/>
</dbReference>
<evidence type="ECO:0000259" key="2">
    <source>
        <dbReference type="Pfam" id="PF10543"/>
    </source>
</evidence>
<dbReference type="Proteomes" id="UP000441354">
    <property type="component" value="Unassembled WGS sequence"/>
</dbReference>
<proteinExistence type="predicted"/>
<protein>
    <submittedName>
        <fullName evidence="3">ORF6N domain-containing protein</fullName>
    </submittedName>
</protein>
<comment type="caution">
    <text evidence="3">The sequence shown here is derived from an EMBL/GenBank/DDBJ whole genome shotgun (WGS) entry which is preliminary data.</text>
</comment>
<evidence type="ECO:0000313" key="3">
    <source>
        <dbReference type="EMBL" id="KAB2334396.1"/>
    </source>
</evidence>
<keyword evidence="4" id="KW-1185">Reference proteome</keyword>